<gene>
    <name evidence="7" type="ORF">AQJ91_09010</name>
</gene>
<dbReference type="EMBL" id="LMXB01000024">
    <property type="protein sequence ID" value="KUO21464.1"/>
    <property type="molecule type" value="Genomic_DNA"/>
</dbReference>
<dbReference type="InterPro" id="IPR010998">
    <property type="entry name" value="Integrase_recombinase_N"/>
</dbReference>
<dbReference type="AlphaFoldDB" id="A0A101V2V6"/>
<comment type="caution">
    <text evidence="7">The sequence shown here is derived from an EMBL/GenBank/DDBJ whole genome shotgun (WGS) entry which is preliminary data.</text>
</comment>
<dbReference type="InterPro" id="IPR050090">
    <property type="entry name" value="Tyrosine_recombinase_XerCD"/>
</dbReference>
<evidence type="ECO:0000256" key="3">
    <source>
        <dbReference type="ARBA" id="ARBA00023172"/>
    </source>
</evidence>
<evidence type="ECO:0000256" key="2">
    <source>
        <dbReference type="ARBA" id="ARBA00023125"/>
    </source>
</evidence>
<dbReference type="InterPro" id="IPR011010">
    <property type="entry name" value="DNA_brk_join_enz"/>
</dbReference>
<dbReference type="RefSeq" id="WP_067018271.1">
    <property type="nucleotide sequence ID" value="NZ_KQ949078.1"/>
</dbReference>
<dbReference type="InterPro" id="IPR013762">
    <property type="entry name" value="Integrase-like_cat_sf"/>
</dbReference>
<dbReference type="STRING" id="909626.AQJ91_09010"/>
<proteinExistence type="inferred from homology"/>
<name>A0A101V2V6_9ACTN</name>
<dbReference type="OrthoDB" id="4529782at2"/>
<dbReference type="PROSITE" id="PS51900">
    <property type="entry name" value="CB"/>
    <property type="match status" value="1"/>
</dbReference>
<dbReference type="PANTHER" id="PTHR30349">
    <property type="entry name" value="PHAGE INTEGRASE-RELATED"/>
    <property type="match status" value="1"/>
</dbReference>
<evidence type="ECO:0000313" key="8">
    <source>
        <dbReference type="Proteomes" id="UP000053260"/>
    </source>
</evidence>
<dbReference type="PROSITE" id="PS51898">
    <property type="entry name" value="TYR_RECOMBINASE"/>
    <property type="match status" value="1"/>
</dbReference>
<feature type="domain" description="Core-binding (CB)" evidence="6">
    <location>
        <begin position="79"/>
        <end position="166"/>
    </location>
</feature>
<dbReference type="Gene3D" id="1.10.150.130">
    <property type="match status" value="1"/>
</dbReference>
<dbReference type="GO" id="GO:0003677">
    <property type="term" value="F:DNA binding"/>
    <property type="evidence" value="ECO:0007669"/>
    <property type="project" value="UniProtKB-UniRule"/>
</dbReference>
<dbReference type="SUPFAM" id="SSF56349">
    <property type="entry name" value="DNA breaking-rejoining enzymes"/>
    <property type="match status" value="1"/>
</dbReference>
<evidence type="ECO:0000259" key="6">
    <source>
        <dbReference type="PROSITE" id="PS51900"/>
    </source>
</evidence>
<keyword evidence="8" id="KW-1185">Reference proteome</keyword>
<sequence length="428" mass="47394">MARVWIEDRAGHKEYQAALAKAKAAKRQPPGRWRVRWYDLGGKPKSKTFTRKPEAENHVHQVEARLRDGSYRDASAGKATLAEVAEKWRATLSGLEPTTRETYEDTLRVHVLPRWGTYQVRGIEWEDVAEWVGQLVAGSAGHHRALSPGRVGKIHQVLSLVLGHAVRSKRIPANPAAGVPLPRPVPRDHVYLTHGQVDRLAAEAGPYRVLVLLAAYTGLRWGEMSAVTVGAVDLAARRVSVRQAYKKTRGGLVVGMPKTHERRKVPILRSLADELAGHVEGRKPDELLFTAPRGGPLYGDNFRSRFFNPAVKAAGLGELGVTPHKLRHTAASLAIASGADVKVVQTMLGHKSAVMTLDLYGHLFPDRLDEVANRLDRERERRALLQRIASVLLAEQHRLENPRERLRVIEGGSEPVTGNVYGIRTADQ</sequence>
<reference evidence="7 8" key="1">
    <citation type="submission" date="2015-10" db="EMBL/GenBank/DDBJ databases">
        <title>Draft genome sequence of Streptomyces sp. RV15, isolated from a marine sponge.</title>
        <authorList>
            <person name="Ruckert C."/>
            <person name="Abdelmohsen U.R."/>
            <person name="Winkler A."/>
            <person name="Hentschel U."/>
            <person name="Kalinowski J."/>
            <person name="Kampfer P."/>
            <person name="Glaeser S."/>
        </authorList>
    </citation>
    <scope>NUCLEOTIDE SEQUENCE [LARGE SCALE GENOMIC DNA]</scope>
    <source>
        <strain evidence="7 8">RV15</strain>
    </source>
</reference>
<protein>
    <recommendedName>
        <fullName evidence="9">Site-specific integrase</fullName>
    </recommendedName>
</protein>
<keyword evidence="2 4" id="KW-0238">DNA-binding</keyword>
<dbReference type="Gene3D" id="1.10.443.10">
    <property type="entry name" value="Intergrase catalytic core"/>
    <property type="match status" value="1"/>
</dbReference>
<dbReference type="Proteomes" id="UP000053260">
    <property type="component" value="Unassembled WGS sequence"/>
</dbReference>
<feature type="domain" description="Tyr recombinase" evidence="5">
    <location>
        <begin position="187"/>
        <end position="373"/>
    </location>
</feature>
<evidence type="ECO:0000313" key="7">
    <source>
        <dbReference type="EMBL" id="KUO21464.1"/>
    </source>
</evidence>
<evidence type="ECO:0008006" key="9">
    <source>
        <dbReference type="Google" id="ProtNLM"/>
    </source>
</evidence>
<dbReference type="GO" id="GO:0015074">
    <property type="term" value="P:DNA integration"/>
    <property type="evidence" value="ECO:0007669"/>
    <property type="project" value="InterPro"/>
</dbReference>
<dbReference type="InterPro" id="IPR002104">
    <property type="entry name" value="Integrase_catalytic"/>
</dbReference>
<comment type="similarity">
    <text evidence="1">Belongs to the 'phage' integrase family.</text>
</comment>
<evidence type="ECO:0000256" key="4">
    <source>
        <dbReference type="PROSITE-ProRule" id="PRU01248"/>
    </source>
</evidence>
<dbReference type="InterPro" id="IPR044068">
    <property type="entry name" value="CB"/>
</dbReference>
<dbReference type="CDD" id="cd01189">
    <property type="entry name" value="INT_ICEBs1_C_like"/>
    <property type="match status" value="1"/>
</dbReference>
<dbReference type="PANTHER" id="PTHR30349:SF64">
    <property type="entry name" value="PROPHAGE INTEGRASE INTD-RELATED"/>
    <property type="match status" value="1"/>
</dbReference>
<evidence type="ECO:0000259" key="5">
    <source>
        <dbReference type="PROSITE" id="PS51898"/>
    </source>
</evidence>
<accession>A0A101V2V6</accession>
<organism evidence="7 8">
    <name type="scientific">Streptomyces dysideae</name>
    <dbReference type="NCBI Taxonomy" id="909626"/>
    <lineage>
        <taxon>Bacteria</taxon>
        <taxon>Bacillati</taxon>
        <taxon>Actinomycetota</taxon>
        <taxon>Actinomycetes</taxon>
        <taxon>Kitasatosporales</taxon>
        <taxon>Streptomycetaceae</taxon>
        <taxon>Streptomyces</taxon>
    </lineage>
</organism>
<evidence type="ECO:0000256" key="1">
    <source>
        <dbReference type="ARBA" id="ARBA00008857"/>
    </source>
</evidence>
<keyword evidence="3" id="KW-0233">DNA recombination</keyword>
<dbReference type="GO" id="GO:0006310">
    <property type="term" value="P:DNA recombination"/>
    <property type="evidence" value="ECO:0007669"/>
    <property type="project" value="UniProtKB-KW"/>
</dbReference>
<dbReference type="Pfam" id="PF00589">
    <property type="entry name" value="Phage_integrase"/>
    <property type="match status" value="1"/>
</dbReference>